<dbReference type="EMBL" id="CP048029">
    <property type="protein sequence ID" value="QIK37176.1"/>
    <property type="molecule type" value="Genomic_DNA"/>
</dbReference>
<dbReference type="RefSeq" id="WP_166269947.1">
    <property type="nucleotide sequence ID" value="NZ_CP048029.1"/>
</dbReference>
<evidence type="ECO:0000313" key="11">
    <source>
        <dbReference type="EMBL" id="QIK37176.1"/>
    </source>
</evidence>
<keyword evidence="12" id="KW-1185">Reference proteome</keyword>
<feature type="domain" description="Tripartite ATP-independent periplasmic transporters DctQ component" evidence="10">
    <location>
        <begin position="33"/>
        <end position="160"/>
    </location>
</feature>
<comment type="subcellular location">
    <subcellularLocation>
        <location evidence="1 9">Cell inner membrane</location>
        <topology evidence="1 9">Multi-pass membrane protein</topology>
    </subcellularLocation>
</comment>
<reference evidence="12" key="1">
    <citation type="submission" date="2020-01" db="EMBL/GenBank/DDBJ databases">
        <title>Caldichromatium gen. nov., sp. nov., a thermophilic purple sulfur bacterium member of the family Chromatiaceae isolated from Nakabusa hot spring, Japan.</title>
        <authorList>
            <person name="Saini M.K."/>
            <person name="Hanada S."/>
            <person name="Tank M."/>
        </authorList>
    </citation>
    <scope>NUCLEOTIDE SEQUENCE [LARGE SCALE GENOMIC DNA]</scope>
    <source>
        <strain evidence="12">No.7</strain>
    </source>
</reference>
<evidence type="ECO:0000313" key="12">
    <source>
        <dbReference type="Proteomes" id="UP000502699"/>
    </source>
</evidence>
<proteinExistence type="inferred from homology"/>
<dbReference type="Proteomes" id="UP000502699">
    <property type="component" value="Chromosome"/>
</dbReference>
<feature type="transmembrane region" description="Helical" evidence="9">
    <location>
        <begin position="91"/>
        <end position="114"/>
    </location>
</feature>
<dbReference type="GO" id="GO:0005886">
    <property type="term" value="C:plasma membrane"/>
    <property type="evidence" value="ECO:0007669"/>
    <property type="project" value="UniProtKB-SubCell"/>
</dbReference>
<feature type="transmembrane region" description="Helical" evidence="9">
    <location>
        <begin position="134"/>
        <end position="151"/>
    </location>
</feature>
<feature type="transmembrane region" description="Helical" evidence="9">
    <location>
        <begin position="53"/>
        <end position="70"/>
    </location>
</feature>
<evidence type="ECO:0000256" key="2">
    <source>
        <dbReference type="ARBA" id="ARBA00022448"/>
    </source>
</evidence>
<comment type="subunit">
    <text evidence="9">The complex comprises the extracytoplasmic solute receptor protein and the two transmembrane proteins.</text>
</comment>
<evidence type="ECO:0000256" key="5">
    <source>
        <dbReference type="ARBA" id="ARBA00022692"/>
    </source>
</evidence>
<evidence type="ECO:0000256" key="1">
    <source>
        <dbReference type="ARBA" id="ARBA00004429"/>
    </source>
</evidence>
<dbReference type="PANTHER" id="PTHR35011">
    <property type="entry name" value="2,3-DIKETO-L-GULONATE TRAP TRANSPORTER SMALL PERMEASE PROTEIN YIAM"/>
    <property type="match status" value="1"/>
</dbReference>
<accession>A0A6G7VBC8</accession>
<evidence type="ECO:0000256" key="7">
    <source>
        <dbReference type="ARBA" id="ARBA00023136"/>
    </source>
</evidence>
<dbReference type="KEGG" id="cjap:GWK36_03330"/>
<keyword evidence="7 9" id="KW-0472">Membrane</keyword>
<comment type="function">
    <text evidence="9">Part of the tripartite ATP-independent periplasmic (TRAP) transport system.</text>
</comment>
<name>A0A6G7VBC8_9GAMM</name>
<evidence type="ECO:0000256" key="8">
    <source>
        <dbReference type="ARBA" id="ARBA00038436"/>
    </source>
</evidence>
<keyword evidence="3" id="KW-1003">Cell membrane</keyword>
<evidence type="ECO:0000259" key="10">
    <source>
        <dbReference type="Pfam" id="PF04290"/>
    </source>
</evidence>
<sequence length="180" mass="20164">MRHLLRFAYLIDTLNRRIGGLVHWLVLMSVLLSAATATLRYTLSWGSNALVEGQWFMFGLIFLLYAPLTLQQRGHVRVDILYSRLPSRLQLLIDILAGLLFLLPVCLLILIDAWDYARLAIQQNESSINPGGLPWWPMKLAIPIGFGLLALQGVSEIIKGTAALVAQAPSPQEVDRGHRR</sequence>
<feature type="transmembrane region" description="Helical" evidence="9">
    <location>
        <begin position="21"/>
        <end position="41"/>
    </location>
</feature>
<protein>
    <recommendedName>
        <fullName evidence="9">TRAP transporter small permease protein</fullName>
    </recommendedName>
</protein>
<keyword evidence="6 9" id="KW-1133">Transmembrane helix</keyword>
<keyword evidence="5 9" id="KW-0812">Transmembrane</keyword>
<keyword evidence="2 9" id="KW-0813">Transport</keyword>
<dbReference type="GO" id="GO:0022857">
    <property type="term" value="F:transmembrane transporter activity"/>
    <property type="evidence" value="ECO:0007669"/>
    <property type="project" value="UniProtKB-UniRule"/>
</dbReference>
<keyword evidence="4 9" id="KW-0997">Cell inner membrane</keyword>
<evidence type="ECO:0000256" key="3">
    <source>
        <dbReference type="ARBA" id="ARBA00022475"/>
    </source>
</evidence>
<evidence type="ECO:0000256" key="4">
    <source>
        <dbReference type="ARBA" id="ARBA00022519"/>
    </source>
</evidence>
<evidence type="ECO:0000256" key="6">
    <source>
        <dbReference type="ARBA" id="ARBA00022989"/>
    </source>
</evidence>
<evidence type="ECO:0000256" key="9">
    <source>
        <dbReference type="RuleBase" id="RU369079"/>
    </source>
</evidence>
<dbReference type="AlphaFoldDB" id="A0A6G7VBC8"/>
<organism evidence="11 12">
    <name type="scientific">Caldichromatium japonicum</name>
    <dbReference type="NCBI Taxonomy" id="2699430"/>
    <lineage>
        <taxon>Bacteria</taxon>
        <taxon>Pseudomonadati</taxon>
        <taxon>Pseudomonadota</taxon>
        <taxon>Gammaproteobacteria</taxon>
        <taxon>Chromatiales</taxon>
        <taxon>Chromatiaceae</taxon>
        <taxon>Caldichromatium</taxon>
    </lineage>
</organism>
<dbReference type="Pfam" id="PF04290">
    <property type="entry name" value="DctQ"/>
    <property type="match status" value="1"/>
</dbReference>
<dbReference type="InterPro" id="IPR007387">
    <property type="entry name" value="TRAP_DctQ"/>
</dbReference>
<gene>
    <name evidence="11" type="ORF">GWK36_03330</name>
</gene>
<dbReference type="PANTHER" id="PTHR35011:SF4">
    <property type="entry name" value="SLL1102 PROTEIN"/>
    <property type="match status" value="1"/>
</dbReference>
<comment type="similarity">
    <text evidence="8 9">Belongs to the TRAP transporter small permease family.</text>
</comment>
<dbReference type="InterPro" id="IPR055348">
    <property type="entry name" value="DctQ"/>
</dbReference>